<feature type="binding site" evidence="8">
    <location>
        <position position="132"/>
    </location>
    <ligand>
        <name>Mg(2+)</name>
        <dbReference type="ChEBI" id="CHEBI:18420"/>
    </ligand>
</feature>
<dbReference type="GO" id="GO:0046872">
    <property type="term" value="F:metal ion binding"/>
    <property type="evidence" value="ECO:0007669"/>
    <property type="project" value="UniProtKB-KW"/>
</dbReference>
<feature type="binding site" evidence="8">
    <location>
        <position position="32"/>
    </location>
    <ligand>
        <name>Mg(2+)</name>
        <dbReference type="ChEBI" id="CHEBI:18420"/>
    </ligand>
</feature>
<dbReference type="EMBL" id="CP053825">
    <property type="protein sequence ID" value="QKF79825.1"/>
    <property type="molecule type" value="Genomic_DNA"/>
</dbReference>
<evidence type="ECO:0000256" key="4">
    <source>
        <dbReference type="ARBA" id="ARBA00022741"/>
    </source>
</evidence>
<dbReference type="InterPro" id="IPR022310">
    <property type="entry name" value="NAD/GMP_synthase"/>
</dbReference>
<feature type="binding site" evidence="8">
    <location>
        <position position="178"/>
    </location>
    <ligand>
        <name>ATP</name>
        <dbReference type="ChEBI" id="CHEBI:30616"/>
    </ligand>
</feature>
<dbReference type="GO" id="GO:0005737">
    <property type="term" value="C:cytoplasm"/>
    <property type="evidence" value="ECO:0007669"/>
    <property type="project" value="InterPro"/>
</dbReference>
<keyword evidence="6 8" id="KW-0460">Magnesium</keyword>
<dbReference type="RefSeq" id="WP_139425457.1">
    <property type="nucleotide sequence ID" value="NZ_CBCSFY010000002.1"/>
</dbReference>
<dbReference type="GO" id="GO:0009435">
    <property type="term" value="P:NAD+ biosynthetic process"/>
    <property type="evidence" value="ECO:0007669"/>
    <property type="project" value="UniProtKB-UniRule"/>
</dbReference>
<dbReference type="GO" id="GO:0004359">
    <property type="term" value="F:glutaminase activity"/>
    <property type="evidence" value="ECO:0007669"/>
    <property type="project" value="InterPro"/>
</dbReference>
<dbReference type="InterPro" id="IPR014729">
    <property type="entry name" value="Rossmann-like_a/b/a_fold"/>
</dbReference>
<proteinExistence type="inferred from homology"/>
<comment type="function">
    <text evidence="8">Catalyzes the ATP-dependent amidation of deamido-NAD to form NAD. Uses ammonia as a nitrogen source.</text>
</comment>
<keyword evidence="13" id="KW-1185">Reference proteome</keyword>
<dbReference type="HAMAP" id="MF_00193">
    <property type="entry name" value="NadE_ammonia_dep"/>
    <property type="match status" value="1"/>
</dbReference>
<dbReference type="Pfam" id="PF02540">
    <property type="entry name" value="NAD_synthase"/>
    <property type="match status" value="1"/>
</dbReference>
<keyword evidence="3 8" id="KW-0479">Metal-binding</keyword>
<dbReference type="PANTHER" id="PTHR23090:SF9">
    <property type="entry name" value="GLUTAMINE-DEPENDENT NAD(+) SYNTHETASE"/>
    <property type="match status" value="1"/>
</dbReference>
<evidence type="ECO:0000256" key="10">
    <source>
        <dbReference type="RuleBase" id="RU003812"/>
    </source>
</evidence>
<protein>
    <recommendedName>
        <fullName evidence="8 10">NH(3)-dependent NAD(+) synthetase</fullName>
        <ecNumber evidence="8 10">6.3.1.5</ecNumber>
    </recommendedName>
</protein>
<dbReference type="Proteomes" id="UP000509246">
    <property type="component" value="Chromosome"/>
</dbReference>
<organism evidence="12 13">
    <name type="scientific">Campylobacter armoricus</name>
    <dbReference type="NCBI Taxonomy" id="2505970"/>
    <lineage>
        <taxon>Bacteria</taxon>
        <taxon>Pseudomonadati</taxon>
        <taxon>Campylobacterota</taxon>
        <taxon>Epsilonproteobacteria</taxon>
        <taxon>Campylobacterales</taxon>
        <taxon>Campylobacteraceae</taxon>
        <taxon>Campylobacter</taxon>
    </lineage>
</organism>
<keyword evidence="4 8" id="KW-0547">Nucleotide-binding</keyword>
<feature type="binding site" description="in other chain" evidence="8">
    <location>
        <position position="107"/>
    </location>
    <ligand>
        <name>deamido-NAD(+)</name>
        <dbReference type="ChEBI" id="CHEBI:58437"/>
        <note>ligand shared between two neighboring subunits</note>
    </ligand>
</feature>
<dbReference type="PANTHER" id="PTHR23090">
    <property type="entry name" value="NH 3 /GLUTAMINE-DEPENDENT NAD + SYNTHETASE"/>
    <property type="match status" value="1"/>
</dbReference>
<evidence type="ECO:0000256" key="2">
    <source>
        <dbReference type="ARBA" id="ARBA00022598"/>
    </source>
</evidence>
<evidence type="ECO:0000256" key="5">
    <source>
        <dbReference type="ARBA" id="ARBA00022840"/>
    </source>
</evidence>
<dbReference type="AlphaFoldDB" id="A0A7L5HKY5"/>
<gene>
    <name evidence="8 12" type="primary">nadE</name>
    <name evidence="12" type="ORF">CARM_0919</name>
</gene>
<dbReference type="GO" id="GO:0005524">
    <property type="term" value="F:ATP binding"/>
    <property type="evidence" value="ECO:0007669"/>
    <property type="project" value="UniProtKB-UniRule"/>
</dbReference>
<comment type="caution">
    <text evidence="8">Lacks conserved residue(s) required for the propagation of feature annotation.</text>
</comment>
<sequence length="246" mass="27970">MNYTKLQELLINFIKKQAGDKNLILGLSGGIDSAVVAYLCKKAVQDKLFALLMPTKQSNKENLNDALMLCKKLNIKYQIIYIDDILQNFEKVIQNPTQLRIGNLAARVRMSLLYDYSALYNALVVGTSNKSELMLGYGTIYGDLACAFNPLATLYKSEVFELAKFMGVHENFIKKAPSADLWPNQSDEKDLGYKYEVLDEVLKALENKQSLENFDENLKNLVLERMQNNAFKRKLPTTLKNTYDLA</sequence>
<feature type="binding site" evidence="8">
    <location>
        <position position="156"/>
    </location>
    <ligand>
        <name>ATP</name>
        <dbReference type="ChEBI" id="CHEBI:30616"/>
    </ligand>
</feature>
<dbReference type="FunFam" id="3.40.50.620:FF:000106">
    <property type="entry name" value="Glutamine-dependent NAD(+) synthetase"/>
    <property type="match status" value="1"/>
</dbReference>
<comment type="catalytic activity">
    <reaction evidence="8 10">
        <text>deamido-NAD(+) + NH4(+) + ATP = AMP + diphosphate + NAD(+) + H(+)</text>
        <dbReference type="Rhea" id="RHEA:21188"/>
        <dbReference type="ChEBI" id="CHEBI:15378"/>
        <dbReference type="ChEBI" id="CHEBI:28938"/>
        <dbReference type="ChEBI" id="CHEBI:30616"/>
        <dbReference type="ChEBI" id="CHEBI:33019"/>
        <dbReference type="ChEBI" id="CHEBI:57540"/>
        <dbReference type="ChEBI" id="CHEBI:58437"/>
        <dbReference type="ChEBI" id="CHEBI:456215"/>
        <dbReference type="EC" id="6.3.1.5"/>
    </reaction>
</comment>
<dbReference type="GO" id="GO:0003952">
    <property type="term" value="F:NAD+ synthase (glutamine-hydrolyzing) activity"/>
    <property type="evidence" value="ECO:0007669"/>
    <property type="project" value="InterPro"/>
</dbReference>
<comment type="pathway">
    <text evidence="8">Cofactor biosynthesis; NAD(+) biosynthesis; NAD(+) from deamido-NAD(+) (ammonia route): step 1/1.</text>
</comment>
<evidence type="ECO:0000313" key="13">
    <source>
        <dbReference type="Proteomes" id="UP000509246"/>
    </source>
</evidence>
<dbReference type="GeneID" id="56586660"/>
<evidence type="ECO:0000313" key="12">
    <source>
        <dbReference type="EMBL" id="QKF79825.1"/>
    </source>
</evidence>
<dbReference type="NCBIfam" id="TIGR00552">
    <property type="entry name" value="nadE"/>
    <property type="match status" value="1"/>
</dbReference>
<dbReference type="UniPathway" id="UPA00253">
    <property type="reaction ID" value="UER00333"/>
</dbReference>
<evidence type="ECO:0000256" key="1">
    <source>
        <dbReference type="ARBA" id="ARBA00005859"/>
    </source>
</evidence>
<keyword evidence="2 8" id="KW-0436">Ligase</keyword>
<feature type="binding site" evidence="8">
    <location>
        <begin position="26"/>
        <end position="33"/>
    </location>
    <ligand>
        <name>ATP</name>
        <dbReference type="ChEBI" id="CHEBI:30616"/>
    </ligand>
</feature>
<keyword evidence="5 8" id="KW-0067">ATP-binding</keyword>
<feature type="binding site" evidence="8">
    <location>
        <position position="127"/>
    </location>
    <ligand>
        <name>ATP</name>
        <dbReference type="ChEBI" id="CHEBI:30616"/>
    </ligand>
</feature>
<comment type="similarity">
    <text evidence="1 8 9">Belongs to the NAD synthetase family.</text>
</comment>
<accession>A0A7L5HKY5</accession>
<evidence type="ECO:0000256" key="7">
    <source>
        <dbReference type="ARBA" id="ARBA00023027"/>
    </source>
</evidence>
<dbReference type="EC" id="6.3.1.5" evidence="8 10"/>
<feature type="domain" description="NAD/GMP synthase" evidence="11">
    <location>
        <begin position="7"/>
        <end position="236"/>
    </location>
</feature>
<reference evidence="12 13" key="1">
    <citation type="submission" date="2020-05" db="EMBL/GenBank/DDBJ databases">
        <title>Complete genome sequencing of Campylobacter and Arcobacter type strains.</title>
        <authorList>
            <person name="Miller W.G."/>
            <person name="Yee E."/>
        </authorList>
    </citation>
    <scope>NUCLEOTIDE SEQUENCE [LARGE SCALE GENOMIC DNA]</scope>
    <source>
        <strain evidence="12 13">CCUG 73571</strain>
    </source>
</reference>
<dbReference type="Gene3D" id="3.40.50.620">
    <property type="entry name" value="HUPs"/>
    <property type="match status" value="1"/>
</dbReference>
<dbReference type="InterPro" id="IPR003694">
    <property type="entry name" value="NAD_synthase"/>
</dbReference>
<keyword evidence="7 8" id="KW-0520">NAD</keyword>
<evidence type="ECO:0000256" key="8">
    <source>
        <dbReference type="HAMAP-Rule" id="MF_00193"/>
    </source>
</evidence>
<dbReference type="GO" id="GO:0008795">
    <property type="term" value="F:NAD+ synthase activity"/>
    <property type="evidence" value="ECO:0007669"/>
    <property type="project" value="UniProtKB-UniRule"/>
</dbReference>
<dbReference type="CDD" id="cd00553">
    <property type="entry name" value="NAD_synthase"/>
    <property type="match status" value="1"/>
</dbReference>
<comment type="subunit">
    <text evidence="8">Homodimer.</text>
</comment>
<dbReference type="NCBIfam" id="NF010587">
    <property type="entry name" value="PRK13980.1"/>
    <property type="match status" value="1"/>
</dbReference>
<dbReference type="SUPFAM" id="SSF52402">
    <property type="entry name" value="Adenine nucleotide alpha hydrolases-like"/>
    <property type="match status" value="1"/>
</dbReference>
<name>A0A7L5HKY5_9BACT</name>
<evidence type="ECO:0000256" key="6">
    <source>
        <dbReference type="ARBA" id="ARBA00022842"/>
    </source>
</evidence>
<evidence type="ECO:0000259" key="11">
    <source>
        <dbReference type="Pfam" id="PF02540"/>
    </source>
</evidence>
<dbReference type="KEGG" id="carm:CARM_0919"/>
<evidence type="ECO:0000256" key="3">
    <source>
        <dbReference type="ARBA" id="ARBA00022723"/>
    </source>
</evidence>
<evidence type="ECO:0000256" key="9">
    <source>
        <dbReference type="RuleBase" id="RU003811"/>
    </source>
</evidence>
<dbReference type="InterPro" id="IPR022926">
    <property type="entry name" value="NH(3)-dep_NAD(+)_synth"/>
</dbReference>